<organism evidence="2 3">
    <name type="scientific">Miscanthus lutarioriparius</name>
    <dbReference type="NCBI Taxonomy" id="422564"/>
    <lineage>
        <taxon>Eukaryota</taxon>
        <taxon>Viridiplantae</taxon>
        <taxon>Streptophyta</taxon>
        <taxon>Embryophyta</taxon>
        <taxon>Tracheophyta</taxon>
        <taxon>Spermatophyta</taxon>
        <taxon>Magnoliopsida</taxon>
        <taxon>Liliopsida</taxon>
        <taxon>Poales</taxon>
        <taxon>Poaceae</taxon>
        <taxon>PACMAD clade</taxon>
        <taxon>Panicoideae</taxon>
        <taxon>Andropogonodae</taxon>
        <taxon>Andropogoneae</taxon>
        <taxon>Saccharinae</taxon>
        <taxon>Miscanthus</taxon>
    </lineage>
</organism>
<gene>
    <name evidence="2" type="ORF">NCGR_LOCUS22790</name>
</gene>
<evidence type="ECO:0000313" key="2">
    <source>
        <dbReference type="EMBL" id="CAD6233412.1"/>
    </source>
</evidence>
<feature type="region of interest" description="Disordered" evidence="1">
    <location>
        <begin position="82"/>
        <end position="109"/>
    </location>
</feature>
<dbReference type="OrthoDB" id="10475063at2759"/>
<keyword evidence="3" id="KW-1185">Reference proteome</keyword>
<dbReference type="Proteomes" id="UP000604825">
    <property type="component" value="Unassembled WGS sequence"/>
</dbReference>
<proteinExistence type="predicted"/>
<feature type="region of interest" description="Disordered" evidence="1">
    <location>
        <begin position="42"/>
        <end position="70"/>
    </location>
</feature>
<name>A0A811NYS7_9POAL</name>
<protein>
    <submittedName>
        <fullName evidence="2">Uncharacterized protein</fullName>
    </submittedName>
</protein>
<reference evidence="2" key="1">
    <citation type="submission" date="2020-10" db="EMBL/GenBank/DDBJ databases">
        <authorList>
            <person name="Han B."/>
            <person name="Lu T."/>
            <person name="Zhao Q."/>
            <person name="Huang X."/>
            <person name="Zhao Y."/>
        </authorList>
    </citation>
    <scope>NUCLEOTIDE SEQUENCE</scope>
</reference>
<feature type="compositionally biased region" description="Low complexity" evidence="1">
    <location>
        <begin position="55"/>
        <end position="70"/>
    </location>
</feature>
<accession>A0A811NYS7</accession>
<evidence type="ECO:0000313" key="3">
    <source>
        <dbReference type="Proteomes" id="UP000604825"/>
    </source>
</evidence>
<comment type="caution">
    <text evidence="2">The sequence shown here is derived from an EMBL/GenBank/DDBJ whole genome shotgun (WGS) entry which is preliminary data.</text>
</comment>
<dbReference type="AlphaFoldDB" id="A0A811NYS7"/>
<evidence type="ECO:0000256" key="1">
    <source>
        <dbReference type="SAM" id="MobiDB-lite"/>
    </source>
</evidence>
<dbReference type="EMBL" id="CAJGYO010000005">
    <property type="protein sequence ID" value="CAD6233412.1"/>
    <property type="molecule type" value="Genomic_DNA"/>
</dbReference>
<sequence length="109" mass="12355">MQELTPRERRVTEVRLFVWLAMADVDAYIAMTEDEVEEEYRMAGKLHRSKTPTTSGRSVSLGSPGSGRRLSASSLIDEYLKLLDDDDDDDDMDEEEGKELIGQPDTEKN</sequence>
<feature type="compositionally biased region" description="Acidic residues" evidence="1">
    <location>
        <begin position="84"/>
        <end position="97"/>
    </location>
</feature>